<dbReference type="Gene3D" id="3.40.630.10">
    <property type="entry name" value="Zn peptidases"/>
    <property type="match status" value="1"/>
</dbReference>
<evidence type="ECO:0000256" key="1">
    <source>
        <dbReference type="ARBA" id="ARBA00001947"/>
    </source>
</evidence>
<evidence type="ECO:0000256" key="3">
    <source>
        <dbReference type="ARBA" id="ARBA00022801"/>
    </source>
</evidence>
<comment type="cofactor">
    <cofactor evidence="1">
        <name>Zn(2+)</name>
        <dbReference type="ChEBI" id="CHEBI:29105"/>
    </cofactor>
</comment>
<proteinExistence type="predicted"/>
<protein>
    <recommendedName>
        <fullName evidence="5">Succinylglutamate desuccinylase/Aspartoacylase catalytic domain-containing protein</fullName>
    </recommendedName>
</protein>
<dbReference type="InterPro" id="IPR043795">
    <property type="entry name" value="N-alpha-Ac-DABA-like"/>
</dbReference>
<dbReference type="Pfam" id="PF24827">
    <property type="entry name" value="AstE_AspA_cat"/>
    <property type="match status" value="1"/>
</dbReference>
<name>A0A329QJB5_9ACTN</name>
<sequence length="318" mass="33765">MADRSTPGTVTRPLAGDVVLTAISGPEPGPTLAVLGGVHGDEDEGVLAVQRVTKEVSAQPQRLRRGTILAIARANPSGWAAQDRHSPVDGSNLARSFPGSPDDGPTAAIASAITTDVLAESDALIDLHSAGLRYRMPLMVGYCEDTSEHKRSRELAEAFAVPTIWVHPTGAAGRSLSAAAQLGVPAIYAECSGGGSIRAHELDAYTRGVFNVMTHLGMSSDTLDMPTRPPRWVRGDGDLDDGFQATHHGFFVSSAAVGEFTAANSEIGRFYDFDGNFLHYVNAHADGVLMFLRRQARTQAGDVLFVLAQPSDMHEAYT</sequence>
<dbReference type="GO" id="GO:0016788">
    <property type="term" value="F:hydrolase activity, acting on ester bonds"/>
    <property type="evidence" value="ECO:0007669"/>
    <property type="project" value="InterPro"/>
</dbReference>
<reference evidence="6 7" key="1">
    <citation type="submission" date="2018-06" db="EMBL/GenBank/DDBJ databases">
        <title>Phytoactinopolyspora halophila sp. nov., a novel halophilic actinomycete isolated from a saline soil in China.</title>
        <authorList>
            <person name="Tang S.-K."/>
        </authorList>
    </citation>
    <scope>NUCLEOTIDE SEQUENCE [LARGE SCALE GENOMIC DNA]</scope>
    <source>
        <strain evidence="6 7">YIM 96934</strain>
    </source>
</reference>
<gene>
    <name evidence="6" type="ORF">DPM12_15165</name>
</gene>
<keyword evidence="4" id="KW-0862">Zinc</keyword>
<dbReference type="PANTHER" id="PTHR37326:SF1">
    <property type="entry name" value="BLL3975 PROTEIN"/>
    <property type="match status" value="1"/>
</dbReference>
<dbReference type="PIRSF" id="PIRSF039012">
    <property type="entry name" value="ASP"/>
    <property type="match status" value="1"/>
</dbReference>
<evidence type="ECO:0000313" key="6">
    <source>
        <dbReference type="EMBL" id="RAW12011.1"/>
    </source>
</evidence>
<keyword evidence="3" id="KW-0378">Hydrolase</keyword>
<dbReference type="PANTHER" id="PTHR37326">
    <property type="entry name" value="BLL3975 PROTEIN"/>
    <property type="match status" value="1"/>
</dbReference>
<comment type="caution">
    <text evidence="6">The sequence shown here is derived from an EMBL/GenBank/DDBJ whole genome shotgun (WGS) entry which is preliminary data.</text>
</comment>
<evidence type="ECO:0000256" key="2">
    <source>
        <dbReference type="ARBA" id="ARBA00022723"/>
    </source>
</evidence>
<feature type="domain" description="Succinylglutamate desuccinylase/Aspartoacylase catalytic" evidence="5">
    <location>
        <begin position="28"/>
        <end position="216"/>
    </location>
</feature>
<dbReference type="GO" id="GO:0046872">
    <property type="term" value="F:metal ion binding"/>
    <property type="evidence" value="ECO:0007669"/>
    <property type="project" value="UniProtKB-KW"/>
</dbReference>
<evidence type="ECO:0000259" key="5">
    <source>
        <dbReference type="Pfam" id="PF24827"/>
    </source>
</evidence>
<dbReference type="SUPFAM" id="SSF53187">
    <property type="entry name" value="Zn-dependent exopeptidases"/>
    <property type="match status" value="1"/>
</dbReference>
<dbReference type="EMBL" id="QMIG01000017">
    <property type="protein sequence ID" value="RAW12011.1"/>
    <property type="molecule type" value="Genomic_DNA"/>
</dbReference>
<dbReference type="Proteomes" id="UP000250462">
    <property type="component" value="Unassembled WGS sequence"/>
</dbReference>
<evidence type="ECO:0000256" key="4">
    <source>
        <dbReference type="ARBA" id="ARBA00022833"/>
    </source>
</evidence>
<keyword evidence="7" id="KW-1185">Reference proteome</keyword>
<organism evidence="6 7">
    <name type="scientific">Phytoactinopolyspora halophila</name>
    <dbReference type="NCBI Taxonomy" id="1981511"/>
    <lineage>
        <taxon>Bacteria</taxon>
        <taxon>Bacillati</taxon>
        <taxon>Actinomycetota</taxon>
        <taxon>Actinomycetes</taxon>
        <taxon>Jiangellales</taxon>
        <taxon>Jiangellaceae</taxon>
        <taxon>Phytoactinopolyspora</taxon>
    </lineage>
</organism>
<dbReference type="AlphaFoldDB" id="A0A329QJB5"/>
<keyword evidence="2" id="KW-0479">Metal-binding</keyword>
<dbReference type="InterPro" id="IPR055438">
    <property type="entry name" value="AstE_AspA_cat"/>
</dbReference>
<evidence type="ECO:0000313" key="7">
    <source>
        <dbReference type="Proteomes" id="UP000250462"/>
    </source>
</evidence>
<dbReference type="GO" id="GO:0016811">
    <property type="term" value="F:hydrolase activity, acting on carbon-nitrogen (but not peptide) bonds, in linear amides"/>
    <property type="evidence" value="ECO:0007669"/>
    <property type="project" value="InterPro"/>
</dbReference>
<accession>A0A329QJB5</accession>
<dbReference type="InterPro" id="IPR053138">
    <property type="entry name" value="N-alpha-Ac-DABA_deacetylase"/>
</dbReference>